<sequence>QDFYESLNNLVEDAWGMGAAVFAASCTPRPSSCQVSSMRRPREQVVLLCC</sequence>
<dbReference type="EMBL" id="QXGC01010984">
    <property type="protein sequence ID" value="KAE9156317.1"/>
    <property type="molecule type" value="Genomic_DNA"/>
</dbReference>
<name>A0A6G0M600_9STRA</name>
<gene>
    <name evidence="1" type="ORF">PF004_g32640</name>
</gene>
<evidence type="ECO:0000313" key="1">
    <source>
        <dbReference type="EMBL" id="KAE9156317.1"/>
    </source>
</evidence>
<protein>
    <submittedName>
        <fullName evidence="1">Uncharacterized protein</fullName>
    </submittedName>
</protein>
<accession>A0A6G0M600</accession>
<feature type="non-terminal residue" evidence="1">
    <location>
        <position position="1"/>
    </location>
</feature>
<dbReference type="AlphaFoldDB" id="A0A6G0M600"/>
<comment type="caution">
    <text evidence="1">The sequence shown here is derived from an EMBL/GenBank/DDBJ whole genome shotgun (WGS) entry which is preliminary data.</text>
</comment>
<dbReference type="Proteomes" id="UP000476176">
    <property type="component" value="Unassembled WGS sequence"/>
</dbReference>
<proteinExistence type="predicted"/>
<organism evidence="1 2">
    <name type="scientific">Phytophthora fragariae</name>
    <dbReference type="NCBI Taxonomy" id="53985"/>
    <lineage>
        <taxon>Eukaryota</taxon>
        <taxon>Sar</taxon>
        <taxon>Stramenopiles</taxon>
        <taxon>Oomycota</taxon>
        <taxon>Peronosporomycetes</taxon>
        <taxon>Peronosporales</taxon>
        <taxon>Peronosporaceae</taxon>
        <taxon>Phytophthora</taxon>
    </lineage>
</organism>
<evidence type="ECO:0000313" key="2">
    <source>
        <dbReference type="Proteomes" id="UP000476176"/>
    </source>
</evidence>
<reference evidence="1 2" key="1">
    <citation type="submission" date="2018-09" db="EMBL/GenBank/DDBJ databases">
        <title>Genomic investigation of the strawberry pathogen Phytophthora fragariae indicates pathogenicity is determined by transcriptional variation in three key races.</title>
        <authorList>
            <person name="Adams T.M."/>
            <person name="Armitage A.D."/>
            <person name="Sobczyk M.K."/>
            <person name="Bates H.J."/>
            <person name="Dunwell J.M."/>
            <person name="Nellist C.F."/>
            <person name="Harrison R.J."/>
        </authorList>
    </citation>
    <scope>NUCLEOTIDE SEQUENCE [LARGE SCALE GENOMIC DNA]</scope>
    <source>
        <strain evidence="1 2">BC-23</strain>
    </source>
</reference>